<dbReference type="AlphaFoldDB" id="A0A382TRR2"/>
<accession>A0A382TRR2</accession>
<keyword evidence="1" id="KW-0472">Membrane</keyword>
<dbReference type="EMBL" id="UINC01138356">
    <property type="protein sequence ID" value="SVD24247.1"/>
    <property type="molecule type" value="Genomic_DNA"/>
</dbReference>
<proteinExistence type="predicted"/>
<evidence type="ECO:0000256" key="1">
    <source>
        <dbReference type="SAM" id="Phobius"/>
    </source>
</evidence>
<gene>
    <name evidence="2" type="ORF">METZ01_LOCUS377101</name>
</gene>
<protein>
    <submittedName>
        <fullName evidence="2">Uncharacterized protein</fullName>
    </submittedName>
</protein>
<organism evidence="2">
    <name type="scientific">marine metagenome</name>
    <dbReference type="NCBI Taxonomy" id="408172"/>
    <lineage>
        <taxon>unclassified sequences</taxon>
        <taxon>metagenomes</taxon>
        <taxon>ecological metagenomes</taxon>
    </lineage>
</organism>
<keyword evidence="1" id="KW-0812">Transmembrane</keyword>
<evidence type="ECO:0000313" key="2">
    <source>
        <dbReference type="EMBL" id="SVD24247.1"/>
    </source>
</evidence>
<feature type="transmembrane region" description="Helical" evidence="1">
    <location>
        <begin position="45"/>
        <end position="63"/>
    </location>
</feature>
<sequence length="73" mass="8365">MNYVLFPVVHVPKKMNVVFVKVMVPFAQIVRECQMAMLRKIAQEYAVAVLLKMNVVYVMAVAYPKVSVTVMEM</sequence>
<reference evidence="2" key="1">
    <citation type="submission" date="2018-05" db="EMBL/GenBank/DDBJ databases">
        <authorList>
            <person name="Lanie J.A."/>
            <person name="Ng W.-L."/>
            <person name="Kazmierczak K.M."/>
            <person name="Andrzejewski T.M."/>
            <person name="Davidsen T.M."/>
            <person name="Wayne K.J."/>
            <person name="Tettelin H."/>
            <person name="Glass J.I."/>
            <person name="Rusch D."/>
            <person name="Podicherti R."/>
            <person name="Tsui H.-C.T."/>
            <person name="Winkler M.E."/>
        </authorList>
    </citation>
    <scope>NUCLEOTIDE SEQUENCE</scope>
</reference>
<name>A0A382TRR2_9ZZZZ</name>
<keyword evidence="1" id="KW-1133">Transmembrane helix</keyword>